<keyword evidence="9" id="KW-0249">Electron transport</keyword>
<dbReference type="PANTHER" id="PTHR20900">
    <property type="entry name" value="NADH:UBIQUINONE OXIDOREDUCTASE B18-LIKE SUBUNIT"/>
    <property type="match status" value="1"/>
</dbReference>
<organism evidence="14 15">
    <name type="scientific">Hermetia illucens</name>
    <name type="common">Black soldier fly</name>
    <dbReference type="NCBI Taxonomy" id="343691"/>
    <lineage>
        <taxon>Eukaryota</taxon>
        <taxon>Metazoa</taxon>
        <taxon>Ecdysozoa</taxon>
        <taxon>Arthropoda</taxon>
        <taxon>Hexapoda</taxon>
        <taxon>Insecta</taxon>
        <taxon>Pterygota</taxon>
        <taxon>Neoptera</taxon>
        <taxon>Endopterygota</taxon>
        <taxon>Diptera</taxon>
        <taxon>Brachycera</taxon>
        <taxon>Stratiomyomorpha</taxon>
        <taxon>Stratiomyidae</taxon>
        <taxon>Hermetiinae</taxon>
        <taxon>Hermetia</taxon>
    </lineage>
</organism>
<dbReference type="InParanoid" id="A0A7R8YMB0"/>
<reference evidence="14 15" key="1">
    <citation type="submission" date="2020-11" db="EMBL/GenBank/DDBJ databases">
        <authorList>
            <person name="Wallbank WR R."/>
            <person name="Pardo Diaz C."/>
            <person name="Kozak K."/>
            <person name="Martin S."/>
            <person name="Jiggins C."/>
            <person name="Moest M."/>
            <person name="Warren A I."/>
            <person name="Generalovic N T."/>
            <person name="Byers J.R.P. K."/>
            <person name="Montejo-Kovacevich G."/>
            <person name="Yen C E."/>
        </authorList>
    </citation>
    <scope>NUCLEOTIDE SEQUENCE [LARGE SCALE GENOMIC DNA]</scope>
</reference>
<evidence type="ECO:0000256" key="1">
    <source>
        <dbReference type="ARBA" id="ARBA00003195"/>
    </source>
</evidence>
<keyword evidence="13" id="KW-0175">Coiled coil</keyword>
<keyword evidence="15" id="KW-1185">Reference proteome</keyword>
<accession>A0A7R8YMB0</accession>
<comment type="function">
    <text evidence="1">Accessory subunit of the mitochondrial membrane respiratory chain NADH dehydrogenase (Complex I), that is believed not to be involved in catalysis. Complex I functions in the transfer of electrons from NADH to the respiratory chain. The immediate electron acceptor for the enzyme is believed to be ubiquinone.</text>
</comment>
<evidence type="ECO:0000256" key="2">
    <source>
        <dbReference type="ARBA" id="ARBA00004569"/>
    </source>
</evidence>
<evidence type="ECO:0000256" key="4">
    <source>
        <dbReference type="ARBA" id="ARBA00008006"/>
    </source>
</evidence>
<keyword evidence="11" id="KW-0472">Membrane</keyword>
<dbReference type="OrthoDB" id="268414at2759"/>
<evidence type="ECO:0000256" key="13">
    <source>
        <dbReference type="SAM" id="Coils"/>
    </source>
</evidence>
<keyword evidence="8" id="KW-0999">Mitochondrion inner membrane</keyword>
<dbReference type="PANTHER" id="PTHR20900:SF0">
    <property type="entry name" value="NADH DEHYDROGENASE [UBIQUINONE] 1 BETA SUBCOMPLEX SUBUNIT 7"/>
    <property type="match status" value="1"/>
</dbReference>
<gene>
    <name evidence="14" type="ORF">HERILL_LOCUS651</name>
</gene>
<evidence type="ECO:0000256" key="9">
    <source>
        <dbReference type="ARBA" id="ARBA00022982"/>
    </source>
</evidence>
<dbReference type="InterPro" id="IPR008698">
    <property type="entry name" value="NDUB7"/>
</dbReference>
<dbReference type="Proteomes" id="UP000594454">
    <property type="component" value="Chromosome 1"/>
</dbReference>
<keyword evidence="7" id="KW-0679">Respiratory chain</keyword>
<evidence type="ECO:0000256" key="10">
    <source>
        <dbReference type="ARBA" id="ARBA00023128"/>
    </source>
</evidence>
<protein>
    <recommendedName>
        <fullName evidence="5">NADH dehydrogenase [ubiquinone] 1 beta subcomplex subunit 7</fullName>
    </recommendedName>
</protein>
<proteinExistence type="inferred from homology"/>
<evidence type="ECO:0000256" key="11">
    <source>
        <dbReference type="ARBA" id="ARBA00023136"/>
    </source>
</evidence>
<dbReference type="AlphaFoldDB" id="A0A7R8YMB0"/>
<evidence type="ECO:0000256" key="7">
    <source>
        <dbReference type="ARBA" id="ARBA00022660"/>
    </source>
</evidence>
<evidence type="ECO:0000256" key="3">
    <source>
        <dbReference type="ARBA" id="ARBA00004637"/>
    </source>
</evidence>
<comment type="subcellular location">
    <subcellularLocation>
        <location evidence="3">Mitochondrion inner membrane</location>
        <topology evidence="3">Peripheral membrane protein</topology>
    </subcellularLocation>
    <subcellularLocation>
        <location evidence="2">Mitochondrion intermembrane space</location>
    </subcellularLocation>
</comment>
<dbReference type="Pfam" id="PF05676">
    <property type="entry name" value="NDUF_B7"/>
    <property type="match status" value="1"/>
</dbReference>
<dbReference type="OMA" id="FVYQCAH"/>
<sequence length="122" mass="14814">MGNAYALHYKPDVTPHPLKESQFEPNFGFPNGRKERVMVATEEEMVSAKLPLDARDYCAHKLLKYHACRTDTFPFVYKCHHEKHDYLTCEYEDYVLRMKEYERERRLMERQKRIERKQQQQA</sequence>
<feature type="coiled-coil region" evidence="13">
    <location>
        <begin position="91"/>
        <end position="118"/>
    </location>
</feature>
<keyword evidence="6" id="KW-0813">Transport</keyword>
<keyword evidence="12" id="KW-1015">Disulfide bond</keyword>
<evidence type="ECO:0000256" key="5">
    <source>
        <dbReference type="ARBA" id="ARBA00018677"/>
    </source>
</evidence>
<comment type="similarity">
    <text evidence="4">Belongs to the complex I NDUFB7 subunit family.</text>
</comment>
<evidence type="ECO:0000313" key="15">
    <source>
        <dbReference type="Proteomes" id="UP000594454"/>
    </source>
</evidence>
<name>A0A7R8YMB0_HERIL</name>
<evidence type="ECO:0000313" key="14">
    <source>
        <dbReference type="EMBL" id="CAD7077292.1"/>
    </source>
</evidence>
<dbReference type="FunCoup" id="A0A7R8YMB0">
    <property type="interactions" value="1268"/>
</dbReference>
<dbReference type="EMBL" id="LR899009">
    <property type="protein sequence ID" value="CAD7077292.1"/>
    <property type="molecule type" value="Genomic_DNA"/>
</dbReference>
<dbReference type="GO" id="GO:0005743">
    <property type="term" value="C:mitochondrial inner membrane"/>
    <property type="evidence" value="ECO:0007669"/>
    <property type="project" value="UniProtKB-SubCell"/>
</dbReference>
<evidence type="ECO:0000256" key="8">
    <source>
        <dbReference type="ARBA" id="ARBA00022792"/>
    </source>
</evidence>
<keyword evidence="10" id="KW-0496">Mitochondrion</keyword>
<evidence type="ECO:0000256" key="12">
    <source>
        <dbReference type="ARBA" id="ARBA00023157"/>
    </source>
</evidence>
<evidence type="ECO:0000256" key="6">
    <source>
        <dbReference type="ARBA" id="ARBA00022448"/>
    </source>
</evidence>
<dbReference type="GO" id="GO:0005758">
    <property type="term" value="C:mitochondrial intermembrane space"/>
    <property type="evidence" value="ECO:0007669"/>
    <property type="project" value="UniProtKB-SubCell"/>
</dbReference>